<accession>A0ABP8K6X0</accession>
<reference evidence="3" key="1">
    <citation type="journal article" date="2019" name="Int. J. Syst. Evol. Microbiol.">
        <title>The Global Catalogue of Microorganisms (GCM) 10K type strain sequencing project: providing services to taxonomists for standard genome sequencing and annotation.</title>
        <authorList>
            <consortium name="The Broad Institute Genomics Platform"/>
            <consortium name="The Broad Institute Genome Sequencing Center for Infectious Disease"/>
            <person name="Wu L."/>
            <person name="Ma J."/>
        </authorList>
    </citation>
    <scope>NUCLEOTIDE SEQUENCE [LARGE SCALE GENOMIC DNA]</scope>
    <source>
        <strain evidence="3">JCM 17809</strain>
    </source>
</reference>
<keyword evidence="3" id="KW-1185">Reference proteome</keyword>
<evidence type="ECO:0000313" key="3">
    <source>
        <dbReference type="Proteomes" id="UP001500945"/>
    </source>
</evidence>
<dbReference type="EMBL" id="BAABGM010000007">
    <property type="protein sequence ID" value="GAA4401313.1"/>
    <property type="molecule type" value="Genomic_DNA"/>
</dbReference>
<gene>
    <name evidence="2" type="ORF">GCM10023168_10800</name>
</gene>
<dbReference type="Proteomes" id="UP001500945">
    <property type="component" value="Unassembled WGS sequence"/>
</dbReference>
<dbReference type="RefSeq" id="WP_345203192.1">
    <property type="nucleotide sequence ID" value="NZ_BAABGM010000007.1"/>
</dbReference>
<protein>
    <submittedName>
        <fullName evidence="2">Uncharacterized protein</fullName>
    </submittedName>
</protein>
<proteinExistence type="predicted"/>
<sequence length="62" mass="6995">MAEAGPEPTREAERAALEKRVHVDLPRVRPEDMVTTQEVDPAPDPRGGRDTDTEFMLRHAGW</sequence>
<evidence type="ECO:0000313" key="2">
    <source>
        <dbReference type="EMBL" id="GAA4401313.1"/>
    </source>
</evidence>
<feature type="compositionally biased region" description="Basic and acidic residues" evidence="1">
    <location>
        <begin position="8"/>
        <end position="32"/>
    </location>
</feature>
<name>A0ABP8K6X0_9MICO</name>
<feature type="region of interest" description="Disordered" evidence="1">
    <location>
        <begin position="1"/>
        <end position="52"/>
    </location>
</feature>
<organism evidence="2 3">
    <name type="scientific">Fodinibacter luteus</name>
    <dbReference type="NCBI Taxonomy" id="552064"/>
    <lineage>
        <taxon>Bacteria</taxon>
        <taxon>Bacillati</taxon>
        <taxon>Actinomycetota</taxon>
        <taxon>Actinomycetes</taxon>
        <taxon>Micrococcales</taxon>
        <taxon>Intrasporangiaceae</taxon>
        <taxon>Fodinibacter (ex Wang et al. 2009)</taxon>
    </lineage>
</organism>
<evidence type="ECO:0000256" key="1">
    <source>
        <dbReference type="SAM" id="MobiDB-lite"/>
    </source>
</evidence>
<comment type="caution">
    <text evidence="2">The sequence shown here is derived from an EMBL/GenBank/DDBJ whole genome shotgun (WGS) entry which is preliminary data.</text>
</comment>